<dbReference type="PANTHER" id="PTHR34203:SF15">
    <property type="entry name" value="SLL1173 PROTEIN"/>
    <property type="match status" value="1"/>
</dbReference>
<dbReference type="GO" id="GO:0032259">
    <property type="term" value="P:methylation"/>
    <property type="evidence" value="ECO:0007669"/>
    <property type="project" value="UniProtKB-KW"/>
</dbReference>
<name>A0A7C4DB34_STAMA</name>
<dbReference type="SUPFAM" id="SSF53335">
    <property type="entry name" value="S-adenosyl-L-methionine-dependent methyltransferases"/>
    <property type="match status" value="1"/>
</dbReference>
<protein>
    <submittedName>
        <fullName evidence="2">FkbM family methyltransferase</fullName>
    </submittedName>
</protein>
<dbReference type="EMBL" id="DTBJ01000059">
    <property type="protein sequence ID" value="HGM59333.1"/>
    <property type="molecule type" value="Genomic_DNA"/>
</dbReference>
<dbReference type="InterPro" id="IPR006342">
    <property type="entry name" value="FkbM_mtfrase"/>
</dbReference>
<reference evidence="2" key="1">
    <citation type="journal article" date="2020" name="mSystems">
        <title>Genome- and Community-Level Interaction Insights into Carbon Utilization and Element Cycling Functions of Hydrothermarchaeota in Hydrothermal Sediment.</title>
        <authorList>
            <person name="Zhou Z."/>
            <person name="Liu Y."/>
            <person name="Xu W."/>
            <person name="Pan J."/>
            <person name="Luo Z.H."/>
            <person name="Li M."/>
        </authorList>
    </citation>
    <scope>NUCLEOTIDE SEQUENCE [LARGE SCALE GENOMIC DNA]</scope>
    <source>
        <strain evidence="2">SpSt-642</strain>
    </source>
</reference>
<sequence length="275" mass="31387">MSSLMRDALLTLKSMGFNALFREILRRVFGVGYRYRGIPVNSNIAFRVIRNALLRNYNVYSSGSEITIQTPFGEFSVDVADIGLLGVLSESLEDMYGFVDVKDAIVIDIGASIGDTALLFIFKGAYRVYALEPVDKHYHYLLKNISRNKVMDRVIPFNHGVWFRETVLSAGYEGLATGLRTSAETLVTLRVKHIGDILREVFEREGRIDLVKMDCEGCEYSLLSISSEDIKLVKQYIIEIHGSEIPIIDKMSENGYRYRFIKNIDRLVTIYYFTQ</sequence>
<keyword evidence="2" id="KW-0808">Transferase</keyword>
<dbReference type="InterPro" id="IPR029063">
    <property type="entry name" value="SAM-dependent_MTases_sf"/>
</dbReference>
<dbReference type="PANTHER" id="PTHR34203">
    <property type="entry name" value="METHYLTRANSFERASE, FKBM FAMILY PROTEIN"/>
    <property type="match status" value="1"/>
</dbReference>
<evidence type="ECO:0000259" key="1">
    <source>
        <dbReference type="Pfam" id="PF05050"/>
    </source>
</evidence>
<dbReference type="AlphaFoldDB" id="A0A7C4DB34"/>
<dbReference type="InterPro" id="IPR052514">
    <property type="entry name" value="SAM-dependent_MTase"/>
</dbReference>
<dbReference type="NCBIfam" id="TIGR01444">
    <property type="entry name" value="fkbM_fam"/>
    <property type="match status" value="1"/>
</dbReference>
<dbReference type="GO" id="GO:0008168">
    <property type="term" value="F:methyltransferase activity"/>
    <property type="evidence" value="ECO:0007669"/>
    <property type="project" value="UniProtKB-KW"/>
</dbReference>
<feature type="domain" description="Methyltransferase FkbM" evidence="1">
    <location>
        <begin position="108"/>
        <end position="258"/>
    </location>
</feature>
<proteinExistence type="predicted"/>
<organism evidence="2">
    <name type="scientific">Staphylothermus marinus</name>
    <dbReference type="NCBI Taxonomy" id="2280"/>
    <lineage>
        <taxon>Archaea</taxon>
        <taxon>Thermoproteota</taxon>
        <taxon>Thermoprotei</taxon>
        <taxon>Desulfurococcales</taxon>
        <taxon>Desulfurococcaceae</taxon>
        <taxon>Staphylothermus</taxon>
    </lineage>
</organism>
<comment type="caution">
    <text evidence="2">The sequence shown here is derived from an EMBL/GenBank/DDBJ whole genome shotgun (WGS) entry which is preliminary data.</text>
</comment>
<accession>A0A7C4DB34</accession>
<keyword evidence="2" id="KW-0489">Methyltransferase</keyword>
<gene>
    <name evidence="2" type="ORF">ENU14_07120</name>
</gene>
<evidence type="ECO:0000313" key="2">
    <source>
        <dbReference type="EMBL" id="HGM59333.1"/>
    </source>
</evidence>
<dbReference type="Pfam" id="PF05050">
    <property type="entry name" value="Methyltransf_21"/>
    <property type="match status" value="1"/>
</dbReference>
<dbReference type="Gene3D" id="3.40.50.150">
    <property type="entry name" value="Vaccinia Virus protein VP39"/>
    <property type="match status" value="1"/>
</dbReference>